<protein>
    <submittedName>
        <fullName evidence="2">Nuclear transport factor 2 family protein</fullName>
    </submittedName>
</protein>
<evidence type="ECO:0000313" key="2">
    <source>
        <dbReference type="EMBL" id="MFK2854668.1"/>
    </source>
</evidence>
<sequence length="173" mass="18732">MSAAVLVLPQAAQAKDPKAKADIVLVDPHDKHAVRNVDNVLALYEMMINENKAEEGTAKFLVPGYVQHNPLIADGSVALGKYFAGVKSAHPSAHVVVHKIIAVGDYVFAHVNFFNLLTDDPNDTGVAGVDIYRMNAEGKAVEHWDTLQLVGDPKNSAPWVAPNVPRVNSNKMF</sequence>
<evidence type="ECO:0000313" key="3">
    <source>
        <dbReference type="Proteomes" id="UP001620409"/>
    </source>
</evidence>
<dbReference type="InterPro" id="IPR032710">
    <property type="entry name" value="NTF2-like_dom_sf"/>
</dbReference>
<dbReference type="InterPro" id="IPR037401">
    <property type="entry name" value="SnoaL-like"/>
</dbReference>
<comment type="caution">
    <text evidence="2">The sequence shown here is derived from an EMBL/GenBank/DDBJ whole genome shotgun (WGS) entry which is preliminary data.</text>
</comment>
<evidence type="ECO:0000259" key="1">
    <source>
        <dbReference type="Pfam" id="PF12680"/>
    </source>
</evidence>
<reference evidence="2 3" key="1">
    <citation type="submission" date="2020-10" db="EMBL/GenBank/DDBJ databases">
        <title>Phylogeny of dyella-like bacteria.</title>
        <authorList>
            <person name="Fu J."/>
        </authorList>
    </citation>
    <scope>NUCLEOTIDE SEQUENCE [LARGE SCALE GENOMIC DNA]</scope>
    <source>
        <strain evidence="2 3">DHG40</strain>
    </source>
</reference>
<accession>A0ABW8IIP6</accession>
<feature type="domain" description="SnoaL-like" evidence="1">
    <location>
        <begin position="42"/>
        <end position="143"/>
    </location>
</feature>
<dbReference type="EMBL" id="JADIKI010000022">
    <property type="protein sequence ID" value="MFK2854668.1"/>
    <property type="molecule type" value="Genomic_DNA"/>
</dbReference>
<dbReference type="Pfam" id="PF12680">
    <property type="entry name" value="SnoaL_2"/>
    <property type="match status" value="1"/>
</dbReference>
<organism evidence="2 3">
    <name type="scientific">Dyella humi</name>
    <dbReference type="NCBI Taxonomy" id="1770547"/>
    <lineage>
        <taxon>Bacteria</taxon>
        <taxon>Pseudomonadati</taxon>
        <taxon>Pseudomonadota</taxon>
        <taxon>Gammaproteobacteria</taxon>
        <taxon>Lysobacterales</taxon>
        <taxon>Rhodanobacteraceae</taxon>
        <taxon>Dyella</taxon>
    </lineage>
</organism>
<dbReference type="Gene3D" id="3.10.450.50">
    <property type="match status" value="1"/>
</dbReference>
<gene>
    <name evidence="2" type="ORF">ISP18_08710</name>
</gene>
<dbReference type="Proteomes" id="UP001620409">
    <property type="component" value="Unassembled WGS sequence"/>
</dbReference>
<keyword evidence="3" id="KW-1185">Reference proteome</keyword>
<name>A0ABW8IIP6_9GAMM</name>
<proteinExistence type="predicted"/>
<dbReference type="SUPFAM" id="SSF54427">
    <property type="entry name" value="NTF2-like"/>
    <property type="match status" value="1"/>
</dbReference>